<dbReference type="RefSeq" id="WP_012938109.1">
    <property type="nucleotide sequence ID" value="NC_013740.1"/>
</dbReference>
<protein>
    <submittedName>
        <fullName evidence="1">Uncharacterized protein</fullName>
    </submittedName>
</protein>
<dbReference type="KEGG" id="afn:Acfer_0727"/>
<dbReference type="AlphaFoldDB" id="D2RJ67"/>
<reference evidence="1 2" key="1">
    <citation type="journal article" date="2010" name="Stand. Genomic Sci.">
        <title>Complete genome sequence of Acidaminococcus fermentans type strain (VR4).</title>
        <authorList>
            <person name="Chang Y.J."/>
            <person name="Pukall R."/>
            <person name="Saunders E."/>
            <person name="Lapidus A."/>
            <person name="Copeland A."/>
            <person name="Nolan M."/>
            <person name="Glavina Del Rio T."/>
            <person name="Lucas S."/>
            <person name="Chen F."/>
            <person name="Tice H."/>
            <person name="Cheng J.F."/>
            <person name="Han C."/>
            <person name="Detter J.C."/>
            <person name="Bruce D."/>
            <person name="Goodwin L."/>
            <person name="Pitluck S."/>
            <person name="Mikhailova N."/>
            <person name="Liolios K."/>
            <person name="Pati A."/>
            <person name="Ivanova N."/>
            <person name="Mavromatis K."/>
            <person name="Chen A."/>
            <person name="Palaniappan K."/>
            <person name="Land M."/>
            <person name="Hauser L."/>
            <person name="Jeffries C.D."/>
            <person name="Brettin T."/>
            <person name="Rohde M."/>
            <person name="Goker M."/>
            <person name="Bristow J."/>
            <person name="Eisen J.A."/>
            <person name="Markowitz V."/>
            <person name="Hugenholtz P."/>
            <person name="Kyrpides N.C."/>
            <person name="Klenk H.P."/>
        </authorList>
    </citation>
    <scope>NUCLEOTIDE SEQUENCE [LARGE SCALE GENOMIC DNA]</scope>
    <source>
        <strain evidence="2">ATCC 25085 / DSM 20731 / CCUG 9996 / CIP 106432 / VR4</strain>
    </source>
</reference>
<proteinExistence type="predicted"/>
<gene>
    <name evidence="1" type="ordered locus">Acfer_0727</name>
</gene>
<sequence length="65" mass="7650">MKEFMEQYNVSLDDAPPLSKEDAKTVYDWLELSDQQKTKKAKRECLEKAKELDPFDVDVLMQLLL</sequence>
<evidence type="ECO:0000313" key="2">
    <source>
        <dbReference type="Proteomes" id="UP000001902"/>
    </source>
</evidence>
<dbReference type="Proteomes" id="UP000001902">
    <property type="component" value="Chromosome"/>
</dbReference>
<dbReference type="STRING" id="591001.Acfer_0727"/>
<name>D2RJ67_ACIFV</name>
<dbReference type="EMBL" id="CP001859">
    <property type="protein sequence ID" value="ADB47119.1"/>
    <property type="molecule type" value="Genomic_DNA"/>
</dbReference>
<accession>D2RJ67</accession>
<organism evidence="1 2">
    <name type="scientific">Acidaminococcus fermentans (strain ATCC 25085 / DSM 20731 / CCUG 9996 / CIP 106432 / VR4)</name>
    <dbReference type="NCBI Taxonomy" id="591001"/>
    <lineage>
        <taxon>Bacteria</taxon>
        <taxon>Bacillati</taxon>
        <taxon>Bacillota</taxon>
        <taxon>Negativicutes</taxon>
        <taxon>Acidaminococcales</taxon>
        <taxon>Acidaminococcaceae</taxon>
        <taxon>Acidaminococcus</taxon>
    </lineage>
</organism>
<dbReference type="HOGENOM" id="CLU_2839702_0_0_9"/>
<keyword evidence="2" id="KW-1185">Reference proteome</keyword>
<evidence type="ECO:0000313" key="1">
    <source>
        <dbReference type="EMBL" id="ADB47119.1"/>
    </source>
</evidence>
<dbReference type="GeneID" id="78334488"/>